<protein>
    <recommendedName>
        <fullName evidence="4">Outer membrane protein beta-barrel domain-containing protein</fullName>
    </recommendedName>
</protein>
<proteinExistence type="predicted"/>
<evidence type="ECO:0000313" key="3">
    <source>
        <dbReference type="Proteomes" id="UP000076586"/>
    </source>
</evidence>
<feature type="signal peptide" evidence="1">
    <location>
        <begin position="1"/>
        <end position="20"/>
    </location>
</feature>
<dbReference type="OrthoDB" id="1014848at2"/>
<evidence type="ECO:0000256" key="1">
    <source>
        <dbReference type="SAM" id="SignalP"/>
    </source>
</evidence>
<organism evidence="2 3">
    <name type="scientific">Paludibacter jiangxiensis</name>
    <dbReference type="NCBI Taxonomy" id="681398"/>
    <lineage>
        <taxon>Bacteria</taxon>
        <taxon>Pseudomonadati</taxon>
        <taxon>Bacteroidota</taxon>
        <taxon>Bacteroidia</taxon>
        <taxon>Bacteroidales</taxon>
        <taxon>Paludibacteraceae</taxon>
        <taxon>Paludibacter</taxon>
    </lineage>
</organism>
<evidence type="ECO:0000313" key="2">
    <source>
        <dbReference type="EMBL" id="GAT62837.1"/>
    </source>
</evidence>
<gene>
    <name evidence="2" type="ORF">PJIAN_3148</name>
</gene>
<dbReference type="RefSeq" id="WP_068703509.1">
    <property type="nucleotide sequence ID" value="NZ_BDCR01000003.1"/>
</dbReference>
<sequence length="204" mass="23072">MKSRILLLAVFILSIVSVQAQTQNRQDRDPNKNEDLYFIPEIRIGYGFLDTNNPTVLIPGANKTTYDNYTPMSYSAFMNFGYHFTPLYSAGIGVGLMQYGGPKSTSLPTYLDFRGYLHDAKNTPFAFAKVGVCLQWWKAFTPGSWTTLGVGYKFFSGKQCFTAALGYEFKHITPWNDLLSENYQSGQFSLNRHSITFTLGMILQ</sequence>
<dbReference type="Proteomes" id="UP000076586">
    <property type="component" value="Unassembled WGS sequence"/>
</dbReference>
<name>A0A161LEQ5_9BACT</name>
<reference evidence="3" key="2">
    <citation type="journal article" date="2017" name="Genome Announc.">
        <title>Draft genome sequence of Paludibacter jiangxiensis NM7(T), a propionate-producing fermentative bacterium.</title>
        <authorList>
            <person name="Qiu Y.-L."/>
            <person name="Tourlousse D.M."/>
            <person name="Matsuura N."/>
            <person name="Ohashi A."/>
            <person name="Sekiguchi Y."/>
        </authorList>
    </citation>
    <scope>NUCLEOTIDE SEQUENCE [LARGE SCALE GENOMIC DNA]</scope>
    <source>
        <strain evidence="3">NM7</strain>
    </source>
</reference>
<dbReference type="EMBL" id="BDCR01000003">
    <property type="protein sequence ID" value="GAT62837.1"/>
    <property type="molecule type" value="Genomic_DNA"/>
</dbReference>
<accession>A0A161LEQ5</accession>
<feature type="chain" id="PRO_5007824618" description="Outer membrane protein beta-barrel domain-containing protein" evidence="1">
    <location>
        <begin position="21"/>
        <end position="204"/>
    </location>
</feature>
<keyword evidence="3" id="KW-1185">Reference proteome</keyword>
<dbReference type="AlphaFoldDB" id="A0A161LEQ5"/>
<comment type="caution">
    <text evidence="2">The sequence shown here is derived from an EMBL/GenBank/DDBJ whole genome shotgun (WGS) entry which is preliminary data.</text>
</comment>
<reference evidence="3" key="1">
    <citation type="submission" date="2016-04" db="EMBL/GenBank/DDBJ databases">
        <title>Draft genome sequence of Paludibacter jiangxiensis strain NM7.</title>
        <authorList>
            <person name="Qiu Y."/>
            <person name="Matsuura N."/>
            <person name="Ohashi A."/>
            <person name="Tourlousse M.D."/>
            <person name="Sekiguchi Y."/>
        </authorList>
    </citation>
    <scope>NUCLEOTIDE SEQUENCE [LARGE SCALE GENOMIC DNA]</scope>
    <source>
        <strain evidence="3">NM7</strain>
    </source>
</reference>
<dbReference type="STRING" id="681398.PJIAN_3148"/>
<evidence type="ECO:0008006" key="4">
    <source>
        <dbReference type="Google" id="ProtNLM"/>
    </source>
</evidence>
<keyword evidence="1" id="KW-0732">Signal</keyword>